<dbReference type="InterPro" id="IPR022024">
    <property type="entry name" value="DUF3602"/>
</dbReference>
<dbReference type="OrthoDB" id="2537432at2759"/>
<feature type="compositionally biased region" description="Basic and acidic residues" evidence="1">
    <location>
        <begin position="8"/>
        <end position="18"/>
    </location>
</feature>
<protein>
    <submittedName>
        <fullName evidence="2">Uncharacterized protein</fullName>
    </submittedName>
</protein>
<feature type="region of interest" description="Disordered" evidence="1">
    <location>
        <begin position="108"/>
        <end position="150"/>
    </location>
</feature>
<accession>A0A8I2YUQ5</accession>
<evidence type="ECO:0000313" key="2">
    <source>
        <dbReference type="EMBL" id="KAG6379749.1"/>
    </source>
</evidence>
<evidence type="ECO:0000256" key="1">
    <source>
        <dbReference type="SAM" id="MobiDB-lite"/>
    </source>
</evidence>
<sequence>MTDTPTDSESRSLSRGRDTFQSSGRGGAGNIRNASLSRDARPTDGPDDFSHTRGREPVIHPDRVYSVGRGGAGNIRTPSRDAHRDPRSIPEDVSETEYQAKLVREHAEATTLHSSGRGGTGNISGSRSRSRGPAVVHSSGRGGVGNIHAGSSLKSEALDDEERMQHVHHETIHSTGRGGVANITAAHEPDIERITHHLGELESTGRGGVGNIRSVHRVTPVAGPLPRRSTASPRFSTSLRIPTSTLSLPLPLTLTTSSCRGFSGALIQ</sequence>
<keyword evidence="3" id="KW-1185">Reference proteome</keyword>
<gene>
    <name evidence="2" type="ORF">JVT61DRAFT_10285</name>
</gene>
<dbReference type="Pfam" id="PF12223">
    <property type="entry name" value="DUF3602"/>
    <property type="match status" value="2"/>
</dbReference>
<dbReference type="EMBL" id="JAGFBS010000004">
    <property type="protein sequence ID" value="KAG6379749.1"/>
    <property type="molecule type" value="Genomic_DNA"/>
</dbReference>
<dbReference type="PANTHER" id="PTHR34693">
    <property type="entry name" value="PROTEIN PAR32"/>
    <property type="match status" value="1"/>
</dbReference>
<feature type="compositionally biased region" description="Basic and acidic residues" evidence="1">
    <location>
        <begin position="78"/>
        <end position="90"/>
    </location>
</feature>
<dbReference type="Proteomes" id="UP000683000">
    <property type="component" value="Unassembled WGS sequence"/>
</dbReference>
<dbReference type="InterPro" id="IPR053203">
    <property type="entry name" value="Cisplatin_resist-associated"/>
</dbReference>
<feature type="region of interest" description="Disordered" evidence="1">
    <location>
        <begin position="1"/>
        <end position="95"/>
    </location>
</feature>
<dbReference type="AlphaFoldDB" id="A0A8I2YUQ5"/>
<feature type="compositionally biased region" description="Basic and acidic residues" evidence="1">
    <location>
        <begin position="38"/>
        <end position="63"/>
    </location>
</feature>
<name>A0A8I2YUQ5_9AGAM</name>
<comment type="caution">
    <text evidence="2">The sequence shown here is derived from an EMBL/GenBank/DDBJ whole genome shotgun (WGS) entry which is preliminary data.</text>
</comment>
<organism evidence="2 3">
    <name type="scientific">Boletus reticuloceps</name>
    <dbReference type="NCBI Taxonomy" id="495285"/>
    <lineage>
        <taxon>Eukaryota</taxon>
        <taxon>Fungi</taxon>
        <taxon>Dikarya</taxon>
        <taxon>Basidiomycota</taxon>
        <taxon>Agaricomycotina</taxon>
        <taxon>Agaricomycetes</taxon>
        <taxon>Agaricomycetidae</taxon>
        <taxon>Boletales</taxon>
        <taxon>Boletineae</taxon>
        <taxon>Boletaceae</taxon>
        <taxon>Boletoideae</taxon>
        <taxon>Boletus</taxon>
    </lineage>
</organism>
<proteinExistence type="predicted"/>
<reference evidence="2" key="1">
    <citation type="submission" date="2021-03" db="EMBL/GenBank/DDBJ databases">
        <title>Evolutionary innovations through gain and loss of genes in the ectomycorrhizal Boletales.</title>
        <authorList>
            <person name="Wu G."/>
            <person name="Miyauchi S."/>
            <person name="Morin E."/>
            <person name="Yang Z.-L."/>
            <person name="Xu J."/>
            <person name="Martin F.M."/>
        </authorList>
    </citation>
    <scope>NUCLEOTIDE SEQUENCE</scope>
    <source>
        <strain evidence="2">BR01</strain>
    </source>
</reference>
<evidence type="ECO:0000313" key="3">
    <source>
        <dbReference type="Proteomes" id="UP000683000"/>
    </source>
</evidence>
<dbReference type="PANTHER" id="PTHR34693:SF1">
    <property type="entry name" value="PROTEIN PAR32"/>
    <property type="match status" value="1"/>
</dbReference>